<accession>A0A821LR53</accession>
<dbReference type="Pfam" id="PF00135">
    <property type="entry name" value="COesterase"/>
    <property type="match status" value="1"/>
</dbReference>
<dbReference type="EMBL" id="CAJOBZ010000002">
    <property type="protein sequence ID" value="CAF4754248.1"/>
    <property type="molecule type" value="Genomic_DNA"/>
</dbReference>
<feature type="chain" id="PRO_5032643974" description="Carboxylesterase type B domain-containing protein" evidence="5">
    <location>
        <begin position="21"/>
        <end position="142"/>
    </location>
</feature>
<dbReference type="PANTHER" id="PTHR43142">
    <property type="entry name" value="CARBOXYLIC ESTER HYDROLASE"/>
    <property type="match status" value="1"/>
</dbReference>
<dbReference type="Proteomes" id="UP000663880">
    <property type="component" value="Unassembled WGS sequence"/>
</dbReference>
<sequence>MVGTKALSCLLGYFILSAECYQSKEQKPLVTVTEGKLRGTVEKIYDGSSYFSFKGVPYAEAPVGAHRFQSQPLPPRNWPGVRDASKHGPICTQYDFTISQYIEGSEQCLFVNVYTKSLKPHAQIPVMVFIHGGILHVRIWKF</sequence>
<evidence type="ECO:0000256" key="1">
    <source>
        <dbReference type="ARBA" id="ARBA00005964"/>
    </source>
</evidence>
<dbReference type="AlphaFoldDB" id="A0A821LR53"/>
<feature type="signal peptide" evidence="5">
    <location>
        <begin position="1"/>
        <end position="20"/>
    </location>
</feature>
<evidence type="ECO:0000256" key="3">
    <source>
        <dbReference type="ARBA" id="ARBA00022801"/>
    </source>
</evidence>
<dbReference type="SUPFAM" id="SSF53474">
    <property type="entry name" value="alpha/beta-Hydrolases"/>
    <property type="match status" value="1"/>
</dbReference>
<keyword evidence="3" id="KW-0378">Hydrolase</keyword>
<gene>
    <name evidence="7" type="ORF">PMACD_LOCUS871</name>
</gene>
<reference evidence="7" key="1">
    <citation type="submission" date="2021-02" db="EMBL/GenBank/DDBJ databases">
        <authorList>
            <person name="Steward A R."/>
        </authorList>
    </citation>
    <scope>NUCLEOTIDE SEQUENCE</scope>
</reference>
<name>A0A821LR53_9NEOP</name>
<comment type="caution">
    <text evidence="7">The sequence shown here is derived from an EMBL/GenBank/DDBJ whole genome shotgun (WGS) entry which is preliminary data.</text>
</comment>
<organism evidence="7 8">
    <name type="scientific">Pieris macdunnoughi</name>
    <dbReference type="NCBI Taxonomy" id="345717"/>
    <lineage>
        <taxon>Eukaryota</taxon>
        <taxon>Metazoa</taxon>
        <taxon>Ecdysozoa</taxon>
        <taxon>Arthropoda</taxon>
        <taxon>Hexapoda</taxon>
        <taxon>Insecta</taxon>
        <taxon>Pterygota</taxon>
        <taxon>Neoptera</taxon>
        <taxon>Endopterygota</taxon>
        <taxon>Lepidoptera</taxon>
        <taxon>Glossata</taxon>
        <taxon>Ditrysia</taxon>
        <taxon>Papilionoidea</taxon>
        <taxon>Pieridae</taxon>
        <taxon>Pierinae</taxon>
        <taxon>Pieris</taxon>
    </lineage>
</organism>
<evidence type="ECO:0000259" key="6">
    <source>
        <dbReference type="Pfam" id="PF00135"/>
    </source>
</evidence>
<evidence type="ECO:0000313" key="8">
    <source>
        <dbReference type="Proteomes" id="UP000663880"/>
    </source>
</evidence>
<keyword evidence="4" id="KW-0325">Glycoprotein</keyword>
<keyword evidence="8" id="KW-1185">Reference proteome</keyword>
<feature type="domain" description="Carboxylesterase type B" evidence="6">
    <location>
        <begin position="27"/>
        <end position="135"/>
    </location>
</feature>
<dbReference type="Gene3D" id="3.40.50.1820">
    <property type="entry name" value="alpha/beta hydrolase"/>
    <property type="match status" value="1"/>
</dbReference>
<keyword evidence="5" id="KW-0732">Signal</keyword>
<evidence type="ECO:0000256" key="4">
    <source>
        <dbReference type="ARBA" id="ARBA00023180"/>
    </source>
</evidence>
<dbReference type="OrthoDB" id="19653at2759"/>
<dbReference type="GO" id="GO:0052689">
    <property type="term" value="F:carboxylic ester hydrolase activity"/>
    <property type="evidence" value="ECO:0007669"/>
    <property type="project" value="UniProtKB-KW"/>
</dbReference>
<dbReference type="InterPro" id="IPR002018">
    <property type="entry name" value="CarbesteraseB"/>
</dbReference>
<protein>
    <recommendedName>
        <fullName evidence="6">Carboxylesterase type B domain-containing protein</fullName>
    </recommendedName>
</protein>
<evidence type="ECO:0000256" key="5">
    <source>
        <dbReference type="SAM" id="SignalP"/>
    </source>
</evidence>
<evidence type="ECO:0000313" key="7">
    <source>
        <dbReference type="EMBL" id="CAF4754248.1"/>
    </source>
</evidence>
<proteinExistence type="inferred from homology"/>
<evidence type="ECO:0000256" key="2">
    <source>
        <dbReference type="ARBA" id="ARBA00022487"/>
    </source>
</evidence>
<dbReference type="InterPro" id="IPR029058">
    <property type="entry name" value="AB_hydrolase_fold"/>
</dbReference>
<comment type="similarity">
    <text evidence="1">Belongs to the type-B carboxylesterase/lipase family.</text>
</comment>
<keyword evidence="2" id="KW-0719">Serine esterase</keyword>
<dbReference type="PANTHER" id="PTHR43142:SF1">
    <property type="entry name" value="CARBOXYLIC ESTER HYDROLASE"/>
    <property type="match status" value="1"/>
</dbReference>